<comment type="caution">
    <text evidence="2">The sequence shown here is derived from an EMBL/GenBank/DDBJ whole genome shotgun (WGS) entry which is preliminary data.</text>
</comment>
<feature type="region of interest" description="Disordered" evidence="1">
    <location>
        <begin position="180"/>
        <end position="329"/>
    </location>
</feature>
<evidence type="ECO:0000256" key="1">
    <source>
        <dbReference type="SAM" id="MobiDB-lite"/>
    </source>
</evidence>
<dbReference type="Proteomes" id="UP000235388">
    <property type="component" value="Unassembled WGS sequence"/>
</dbReference>
<protein>
    <submittedName>
        <fullName evidence="2">Uncharacterized protein</fullName>
    </submittedName>
</protein>
<evidence type="ECO:0000313" key="3">
    <source>
        <dbReference type="Proteomes" id="UP000235388"/>
    </source>
</evidence>
<name>A0A2N5VSZ9_9BASI</name>
<sequence length="355" mass="39699">METAYQPNQEIAPLEVFSQAPSTALASAWLTPVPCPVERLQFAVLHREVLPPSMAGSMTPTGIHPSAPMNGPPRGREMSIDPSPHNQVALRGREMSIDTKIPAQDKLTTISNIFQGQWLLFVNAKESGNYRLMRIALNQAISTQDTLTNLFGTQRMLEVSDGWLARDELARMERMFQIPPQLVEEQPAAQTPSRVANRDMMPPRPTQPLCPSPPVPPAHQKPAQQQPPQRAPPPPPPPPQTYGAQGQHSAYQVAAPPPAPGQMIPGTEPQPGTFQQEAQPPYPPLQYPEQEAYYGQDSYYYPPQPPHHAHYSYAQPYQPGNQFHHPYQRNRHCADPMTRYPQILLKNQNLRQNSP</sequence>
<dbReference type="AlphaFoldDB" id="A0A2N5VSZ9"/>
<feature type="compositionally biased region" description="Pro residues" evidence="1">
    <location>
        <begin position="202"/>
        <end position="219"/>
    </location>
</feature>
<feature type="compositionally biased region" description="Low complexity" evidence="1">
    <location>
        <begin position="287"/>
        <end position="301"/>
    </location>
</feature>
<proteinExistence type="predicted"/>
<organism evidence="2 3">
    <name type="scientific">Puccinia coronata f. sp. avenae</name>
    <dbReference type="NCBI Taxonomy" id="200324"/>
    <lineage>
        <taxon>Eukaryota</taxon>
        <taxon>Fungi</taxon>
        <taxon>Dikarya</taxon>
        <taxon>Basidiomycota</taxon>
        <taxon>Pucciniomycotina</taxon>
        <taxon>Pucciniomycetes</taxon>
        <taxon>Pucciniales</taxon>
        <taxon>Pucciniaceae</taxon>
        <taxon>Puccinia</taxon>
    </lineage>
</organism>
<gene>
    <name evidence="2" type="ORF">PCANC_11343</name>
</gene>
<feature type="compositionally biased region" description="Pro residues" evidence="1">
    <location>
        <begin position="229"/>
        <end position="240"/>
    </location>
</feature>
<dbReference type="EMBL" id="PGCJ01000067">
    <property type="protein sequence ID" value="PLW53124.1"/>
    <property type="molecule type" value="Genomic_DNA"/>
</dbReference>
<keyword evidence="3" id="KW-1185">Reference proteome</keyword>
<accession>A0A2N5VSZ9</accession>
<evidence type="ECO:0000313" key="2">
    <source>
        <dbReference type="EMBL" id="PLW53124.1"/>
    </source>
</evidence>
<reference evidence="2 3" key="1">
    <citation type="submission" date="2017-11" db="EMBL/GenBank/DDBJ databases">
        <title>De novo assembly and phasing of dikaryotic genomes from two isolates of Puccinia coronata f. sp. avenae, the causal agent of oat crown rust.</title>
        <authorList>
            <person name="Miller M.E."/>
            <person name="Zhang Y."/>
            <person name="Omidvar V."/>
            <person name="Sperschneider J."/>
            <person name="Schwessinger B."/>
            <person name="Raley C."/>
            <person name="Palmer J.M."/>
            <person name="Garnica D."/>
            <person name="Upadhyaya N."/>
            <person name="Rathjen J."/>
            <person name="Taylor J.M."/>
            <person name="Park R.F."/>
            <person name="Dodds P.N."/>
            <person name="Hirsch C.D."/>
            <person name="Kianian S.F."/>
            <person name="Figueroa M."/>
        </authorList>
    </citation>
    <scope>NUCLEOTIDE SEQUENCE [LARGE SCALE GENOMIC DNA]</scope>
    <source>
        <strain evidence="2">12NC29</strain>
    </source>
</reference>